<protein>
    <submittedName>
        <fullName evidence="3">Uncharacterized protein</fullName>
    </submittedName>
</protein>
<comment type="caution">
    <text evidence="3">The sequence shown here is derived from an EMBL/GenBank/DDBJ whole genome shotgun (WGS) entry which is preliminary data.</text>
</comment>
<sequence>MEEEEFIEPDESHSNIDSTAIKLEEQNENSILSYEQGNSSPEIEKMKAVIRQLFREKEKLKKDIETECKEHKNDVGRLSEEIKMINIEIKRLNEEKNLTQLPSPEEEAKIHALTKQLSDLKSSLKSIQSNISDSKRENSVIEKEVEQYKMTISTLEEDLFSSEEDKAQCLNLQTKLSNLEDEKREKQRMIDELIISERLSTHELQKVKNKIDLIKAGNPLILDIEMQAPTFIYQPVSKIPSAVLSVYKDLNRFNVDINSSTASPNLFPDILQNEKNAIEEKINNFILTFPRQIQILEEENERISEQCQEFKEKYQRLKSIQKNEHHKSGTITNSTNNEINQKEESSKMAKIVKDLSVSNHAKTIKLRDLKELADQQHASLQRLVGIPKANESIISSLRQVLDQLEKCDQSDCQNLCDIGEKLLDAMVGVGSNIQ</sequence>
<evidence type="ECO:0000256" key="1">
    <source>
        <dbReference type="SAM" id="Coils"/>
    </source>
</evidence>
<name>A0ABR2HD08_9EUKA</name>
<evidence type="ECO:0000313" key="4">
    <source>
        <dbReference type="Proteomes" id="UP001470230"/>
    </source>
</evidence>
<dbReference type="SUPFAM" id="SSF90257">
    <property type="entry name" value="Myosin rod fragments"/>
    <property type="match status" value="1"/>
</dbReference>
<feature type="region of interest" description="Disordered" evidence="2">
    <location>
        <begin position="321"/>
        <end position="345"/>
    </location>
</feature>
<evidence type="ECO:0000313" key="3">
    <source>
        <dbReference type="EMBL" id="KAK8844920.1"/>
    </source>
</evidence>
<feature type="compositionally biased region" description="Polar residues" evidence="2">
    <location>
        <begin position="329"/>
        <end position="339"/>
    </location>
</feature>
<proteinExistence type="predicted"/>
<dbReference type="Proteomes" id="UP001470230">
    <property type="component" value="Unassembled WGS sequence"/>
</dbReference>
<reference evidence="3 4" key="1">
    <citation type="submission" date="2024-04" db="EMBL/GenBank/DDBJ databases">
        <title>Tritrichomonas musculus Genome.</title>
        <authorList>
            <person name="Alves-Ferreira E."/>
            <person name="Grigg M."/>
            <person name="Lorenzi H."/>
            <person name="Galac M."/>
        </authorList>
    </citation>
    <scope>NUCLEOTIDE SEQUENCE [LARGE SCALE GENOMIC DNA]</scope>
    <source>
        <strain evidence="3 4">EAF2021</strain>
    </source>
</reference>
<keyword evidence="1" id="KW-0175">Coiled coil</keyword>
<dbReference type="EMBL" id="JAPFFF010000031">
    <property type="protein sequence ID" value="KAK8844920.1"/>
    <property type="molecule type" value="Genomic_DNA"/>
</dbReference>
<feature type="coiled-coil region" evidence="1">
    <location>
        <begin position="43"/>
        <end position="196"/>
    </location>
</feature>
<feature type="coiled-coil region" evidence="1">
    <location>
        <begin position="293"/>
        <end position="320"/>
    </location>
</feature>
<gene>
    <name evidence="3" type="ORF">M9Y10_021093</name>
</gene>
<evidence type="ECO:0000256" key="2">
    <source>
        <dbReference type="SAM" id="MobiDB-lite"/>
    </source>
</evidence>
<accession>A0ABR2HD08</accession>
<organism evidence="3 4">
    <name type="scientific">Tritrichomonas musculus</name>
    <dbReference type="NCBI Taxonomy" id="1915356"/>
    <lineage>
        <taxon>Eukaryota</taxon>
        <taxon>Metamonada</taxon>
        <taxon>Parabasalia</taxon>
        <taxon>Tritrichomonadida</taxon>
        <taxon>Tritrichomonadidae</taxon>
        <taxon>Tritrichomonas</taxon>
    </lineage>
</organism>
<keyword evidence="4" id="KW-1185">Reference proteome</keyword>